<keyword evidence="2" id="KW-1185">Reference proteome</keyword>
<name>A0A2P8FB39_9RHOB</name>
<protein>
    <submittedName>
        <fullName evidence="1">CHASE2 domain-containing protein</fullName>
    </submittedName>
</protein>
<dbReference type="EMBL" id="PYGJ01000008">
    <property type="protein sequence ID" value="PSL18947.1"/>
    <property type="molecule type" value="Genomic_DNA"/>
</dbReference>
<comment type="caution">
    <text evidence="1">The sequence shown here is derived from an EMBL/GenBank/DDBJ whole genome shotgun (WGS) entry which is preliminary data.</text>
</comment>
<reference evidence="1 2" key="1">
    <citation type="submission" date="2018-03" db="EMBL/GenBank/DDBJ databases">
        <title>Genomic Encyclopedia of Archaeal and Bacterial Type Strains, Phase II (KMG-II): from individual species to whole genera.</title>
        <authorList>
            <person name="Goeker M."/>
        </authorList>
    </citation>
    <scope>NUCLEOTIDE SEQUENCE [LARGE SCALE GENOMIC DNA]</scope>
    <source>
        <strain evidence="1 2">DSM 100673</strain>
    </source>
</reference>
<dbReference type="AlphaFoldDB" id="A0A2P8FB39"/>
<gene>
    <name evidence="1" type="ORF">CLV88_108126</name>
</gene>
<accession>A0A2P8FB39</accession>
<proteinExistence type="predicted"/>
<evidence type="ECO:0000313" key="2">
    <source>
        <dbReference type="Proteomes" id="UP000240418"/>
    </source>
</evidence>
<dbReference type="RefSeq" id="WP_106608934.1">
    <property type="nucleotide sequence ID" value="NZ_PYGJ01000008.1"/>
</dbReference>
<evidence type="ECO:0000313" key="1">
    <source>
        <dbReference type="EMBL" id="PSL18947.1"/>
    </source>
</evidence>
<organism evidence="1 2">
    <name type="scientific">Shimia abyssi</name>
    <dbReference type="NCBI Taxonomy" id="1662395"/>
    <lineage>
        <taxon>Bacteria</taxon>
        <taxon>Pseudomonadati</taxon>
        <taxon>Pseudomonadota</taxon>
        <taxon>Alphaproteobacteria</taxon>
        <taxon>Rhodobacterales</taxon>
        <taxon>Roseobacteraceae</taxon>
    </lineage>
</organism>
<dbReference type="OrthoDB" id="9791166at2"/>
<dbReference type="Proteomes" id="UP000240418">
    <property type="component" value="Unassembled WGS sequence"/>
</dbReference>
<sequence>MPSIGSFARLALYLCILWLFGLPFMLFDYAGVSSRAGADVANYFFAHLYPDSEKDRTAILEVDSVFLKRRQARPGWPPTYENWALIIKTLERDGRPSAIALDIFFEYVRPDEGWESFLSTLCELGGTDCIDPSGASRYCKDGPPSADATHIFISATRVAQFEGESAQADLRRLAQECAHVVQVSITVSESFIGKRLYPLSVQDTNARDGELPSMAVGIYQNLCANRWADWLPQDCERTIAKISRISKADGQMEVFWGIGDP</sequence>